<protein>
    <recommendedName>
        <fullName evidence="3">Integrase zinc-binding domain-containing protein</fullName>
    </recommendedName>
</protein>
<organism evidence="1 2">
    <name type="scientific">Mucuna pruriens</name>
    <name type="common">Velvet bean</name>
    <name type="synonym">Dolichos pruriens</name>
    <dbReference type="NCBI Taxonomy" id="157652"/>
    <lineage>
        <taxon>Eukaryota</taxon>
        <taxon>Viridiplantae</taxon>
        <taxon>Streptophyta</taxon>
        <taxon>Embryophyta</taxon>
        <taxon>Tracheophyta</taxon>
        <taxon>Spermatophyta</taxon>
        <taxon>Magnoliopsida</taxon>
        <taxon>eudicotyledons</taxon>
        <taxon>Gunneridae</taxon>
        <taxon>Pentapetalae</taxon>
        <taxon>rosids</taxon>
        <taxon>fabids</taxon>
        <taxon>Fabales</taxon>
        <taxon>Fabaceae</taxon>
        <taxon>Papilionoideae</taxon>
        <taxon>50 kb inversion clade</taxon>
        <taxon>NPAAA clade</taxon>
        <taxon>indigoferoid/millettioid clade</taxon>
        <taxon>Phaseoleae</taxon>
        <taxon>Mucuna</taxon>
    </lineage>
</organism>
<reference evidence="1" key="1">
    <citation type="submission" date="2018-05" db="EMBL/GenBank/DDBJ databases">
        <title>Draft genome of Mucuna pruriens seed.</title>
        <authorList>
            <person name="Nnadi N.E."/>
            <person name="Vos R."/>
            <person name="Hasami M.H."/>
            <person name="Devisetty U.K."/>
            <person name="Aguiy J.C."/>
        </authorList>
    </citation>
    <scope>NUCLEOTIDE SEQUENCE [LARGE SCALE GENOMIC DNA]</scope>
    <source>
        <strain evidence="1">JCA_2017</strain>
    </source>
</reference>
<evidence type="ECO:0000313" key="2">
    <source>
        <dbReference type="Proteomes" id="UP000257109"/>
    </source>
</evidence>
<dbReference type="OrthoDB" id="1717426at2759"/>
<gene>
    <name evidence="1" type="ORF">CR513_16229</name>
</gene>
<dbReference type="AlphaFoldDB" id="A0A371HCQ8"/>
<name>A0A371HCQ8_MUCPR</name>
<evidence type="ECO:0000313" key="1">
    <source>
        <dbReference type="EMBL" id="RDY00568.1"/>
    </source>
</evidence>
<dbReference type="PANTHER" id="PTHR48475">
    <property type="entry name" value="RIBONUCLEASE H"/>
    <property type="match status" value="1"/>
</dbReference>
<feature type="non-terminal residue" evidence="1">
    <location>
        <position position="1"/>
    </location>
</feature>
<dbReference type="SUPFAM" id="SSF53098">
    <property type="entry name" value="Ribonuclease H-like"/>
    <property type="match status" value="1"/>
</dbReference>
<keyword evidence="2" id="KW-1185">Reference proteome</keyword>
<comment type="caution">
    <text evidence="1">The sequence shown here is derived from an EMBL/GenBank/DDBJ whole genome shotgun (WGS) entry which is preliminary data.</text>
</comment>
<dbReference type="InterPro" id="IPR036397">
    <property type="entry name" value="RNaseH_sf"/>
</dbReference>
<sequence length="390" mass="44886">MGTKSSHSTKVQQQLLMTWRSSLSFSYLMPVKMTKNKFIKLRYQKFEKATLVIVVTARKLRPYFQSHPVKCRTNLSIKQILRKLDLVGRMVGWMVELSKFDMAYETKGHLKAQVLAGFVNELTPKLQCLLTKRYSFISGFRASNNQAEYEALLAGIQLAKDLGARMLTVSWYGEGTYRDLRGVYLHVSREKKERADLLAKLGSTQKGDLHRIVIQEALGHPTIEETRFWKIHRKHEELKERRLNTSSLRASYLGKAFLFLCYDTKAECAIKEVNEGACGSHISGRALASKIARAGFYWPIIKKDSLAFVKKYDKCQCYTDRHQALPEQLHSGVDIFGPFPLALGQVKFLLVVVDYFTMSIEVELVATISTKRVRRLYWRRIIYHFGLSPL</sequence>
<evidence type="ECO:0008006" key="3">
    <source>
        <dbReference type="Google" id="ProtNLM"/>
    </source>
</evidence>
<proteinExistence type="predicted"/>
<dbReference type="InterPro" id="IPR012337">
    <property type="entry name" value="RNaseH-like_sf"/>
</dbReference>
<dbReference type="PANTHER" id="PTHR48475:SF2">
    <property type="entry name" value="RIBONUCLEASE H"/>
    <property type="match status" value="1"/>
</dbReference>
<dbReference type="Gene3D" id="3.30.420.10">
    <property type="entry name" value="Ribonuclease H-like superfamily/Ribonuclease H"/>
    <property type="match status" value="1"/>
</dbReference>
<dbReference type="Proteomes" id="UP000257109">
    <property type="component" value="Unassembled WGS sequence"/>
</dbReference>
<dbReference type="GO" id="GO:0003676">
    <property type="term" value="F:nucleic acid binding"/>
    <property type="evidence" value="ECO:0007669"/>
    <property type="project" value="InterPro"/>
</dbReference>
<dbReference type="EMBL" id="QJKJ01002958">
    <property type="protein sequence ID" value="RDY00568.1"/>
    <property type="molecule type" value="Genomic_DNA"/>
</dbReference>
<accession>A0A371HCQ8</accession>